<evidence type="ECO:0000256" key="1">
    <source>
        <dbReference type="SAM" id="SignalP"/>
    </source>
</evidence>
<dbReference type="AlphaFoldDB" id="A0A2P2ED55"/>
<dbReference type="Proteomes" id="UP000245086">
    <property type="component" value="Unassembled WGS sequence"/>
</dbReference>
<evidence type="ECO:0000313" key="2">
    <source>
        <dbReference type="EMBL" id="GBF58984.1"/>
    </source>
</evidence>
<dbReference type="EMBL" id="BFBR01000009">
    <property type="protein sequence ID" value="GBF58984.1"/>
    <property type="molecule type" value="Genomic_DNA"/>
</dbReference>
<proteinExistence type="predicted"/>
<name>A0A2P2ED55_9PROT</name>
<evidence type="ECO:0000313" key="3">
    <source>
        <dbReference type="Proteomes" id="UP000245086"/>
    </source>
</evidence>
<reference evidence="2 3" key="1">
    <citation type="journal article" date="2018" name="Genome Announc.">
        <title>Draft Genome Sequence of "Candidatus Phycosocius bacilliformis," an Alphaproteobacterial Ectosymbiont of the Hydrocarbon-Producing Green Alga Botryococcus braunii.</title>
        <authorList>
            <person name="Tanabe Y."/>
            <person name="Yamaguchi H."/>
            <person name="Watanabe M.M."/>
        </authorList>
    </citation>
    <scope>NUCLEOTIDE SEQUENCE [LARGE SCALE GENOMIC DNA]</scope>
    <source>
        <strain evidence="2 3">BOTRYCO-2</strain>
    </source>
</reference>
<keyword evidence="3" id="KW-1185">Reference proteome</keyword>
<accession>A0A2P2ED55</accession>
<feature type="chain" id="PRO_5015185432" evidence="1">
    <location>
        <begin position="27"/>
        <end position="352"/>
    </location>
</feature>
<organism evidence="2 3">
    <name type="scientific">Candidatus Phycosocius bacilliformis</name>
    <dbReference type="NCBI Taxonomy" id="1445552"/>
    <lineage>
        <taxon>Bacteria</taxon>
        <taxon>Pseudomonadati</taxon>
        <taxon>Pseudomonadota</taxon>
        <taxon>Alphaproteobacteria</taxon>
        <taxon>Caulobacterales</taxon>
        <taxon>Caulobacterales incertae sedis</taxon>
        <taxon>Candidatus Phycosocius</taxon>
    </lineage>
</organism>
<protein>
    <submittedName>
        <fullName evidence="2">Uncharacterized protein</fullName>
    </submittedName>
</protein>
<keyword evidence="1" id="KW-0732">Signal</keyword>
<dbReference type="OrthoDB" id="2823799at2"/>
<dbReference type="RefSeq" id="WP_108985844.1">
    <property type="nucleotide sequence ID" value="NZ_BFBR01000009.1"/>
</dbReference>
<sequence length="352" mass="39967">MEQKNLYAAILAVSFTCLVPVSPSFAQDGKLRDAQVAVLQAEGPKAALILRGLVESSLPMSKWDQRRTRCGLSRLEGKHSIPQPAFSGDDFADQIVRIYRSYWQQAIDPAKREMSEKWLFDQLRRAIRRPQIKDRDAILEEVSNQLNARNIYNTQGKTAALYDLLLYLREDETPYKVNLPDGTSYDVKVFLLKNMISHGWSRYFNCGGPGTAGFATEQGLYAIAEVYDLESEDFRISFLTHETRHYADYERYPGLEGPELEYRAKLTELALADKTLSGLLDTFSTDQGDDRATPHSFANKQVLNALRRQLKLEATTDLKSIDPTKLREAARLLLLKDNQERDEARGKAPTKP</sequence>
<feature type="signal peptide" evidence="1">
    <location>
        <begin position="1"/>
        <end position="26"/>
    </location>
</feature>
<gene>
    <name evidence="2" type="ORF">PbB2_02675</name>
</gene>
<comment type="caution">
    <text evidence="2">The sequence shown here is derived from an EMBL/GenBank/DDBJ whole genome shotgun (WGS) entry which is preliminary data.</text>
</comment>